<dbReference type="EMBL" id="JAUUTY010000004">
    <property type="protein sequence ID" value="KAK1641838.1"/>
    <property type="molecule type" value="Genomic_DNA"/>
</dbReference>
<accession>A0AAD8W3I1</accession>
<organism evidence="2 3">
    <name type="scientific">Lolium multiflorum</name>
    <name type="common">Italian ryegrass</name>
    <name type="synonym">Lolium perenne subsp. multiflorum</name>
    <dbReference type="NCBI Taxonomy" id="4521"/>
    <lineage>
        <taxon>Eukaryota</taxon>
        <taxon>Viridiplantae</taxon>
        <taxon>Streptophyta</taxon>
        <taxon>Embryophyta</taxon>
        <taxon>Tracheophyta</taxon>
        <taxon>Spermatophyta</taxon>
        <taxon>Magnoliopsida</taxon>
        <taxon>Liliopsida</taxon>
        <taxon>Poales</taxon>
        <taxon>Poaceae</taxon>
        <taxon>BOP clade</taxon>
        <taxon>Pooideae</taxon>
        <taxon>Poodae</taxon>
        <taxon>Poeae</taxon>
        <taxon>Poeae Chloroplast Group 2 (Poeae type)</taxon>
        <taxon>Loliodinae</taxon>
        <taxon>Loliinae</taxon>
        <taxon>Lolium</taxon>
    </lineage>
</organism>
<dbReference type="AlphaFoldDB" id="A0AAD8W3I1"/>
<evidence type="ECO:0000259" key="1">
    <source>
        <dbReference type="Pfam" id="PF23635"/>
    </source>
</evidence>
<protein>
    <recommendedName>
        <fullName evidence="1">F-box protein AT5G49610-like beta-propeller domain-containing protein</fullName>
    </recommendedName>
</protein>
<reference evidence="2" key="1">
    <citation type="submission" date="2023-07" db="EMBL/GenBank/DDBJ databases">
        <title>A chromosome-level genome assembly of Lolium multiflorum.</title>
        <authorList>
            <person name="Chen Y."/>
            <person name="Copetti D."/>
            <person name="Kolliker R."/>
            <person name="Studer B."/>
        </authorList>
    </citation>
    <scope>NUCLEOTIDE SEQUENCE</scope>
    <source>
        <strain evidence="2">02402/16</strain>
        <tissue evidence="2">Leaf</tissue>
    </source>
</reference>
<dbReference type="SUPFAM" id="SSF50965">
    <property type="entry name" value="Galactose oxidase, central domain"/>
    <property type="match status" value="1"/>
</dbReference>
<keyword evidence="3" id="KW-1185">Reference proteome</keyword>
<dbReference type="SUPFAM" id="SSF81383">
    <property type="entry name" value="F-box domain"/>
    <property type="match status" value="1"/>
</dbReference>
<dbReference type="Proteomes" id="UP001231189">
    <property type="component" value="Unassembled WGS sequence"/>
</dbReference>
<evidence type="ECO:0000313" key="2">
    <source>
        <dbReference type="EMBL" id="KAK1641838.1"/>
    </source>
</evidence>
<sequence>MCDAEEIPRLVNPEKRPCLDGQTQPHSPTSVAATVSKVLDDDNLLREIIVRVGFPTTLVRAAVVCKRWLCHISDRKFLSRFRKLNPPRLLGIYIDNWPVSKQETTLHFVPMLPQPPELAAVVRRVASNNIGAHKQLCILDCRNGSIFAKRCEGGVMAHEVHRPLCPEPGMCIVPPPPTAQDPIQLVFARILSREENGSLSYLLVLAEWITGTTNLMVCVYMLQDGVWRMHTSVTEQIPDPAWSPKATLAGNKIYMAGQFIDYIIVLDLTASSLSRILLPHGVTSRWFSTALSQADDTSSVYLTHLHVNELQLHIWLHQGDNWLLVHTINLHKLLANMGMLDHTLEDDEDIDFPFICQVGDNAEFVLLQMCGYALYLDVKSKTLCKVHGSAGNARYYSRIYPFMMTWPPIFPALKDDPAGMPCEEL</sequence>
<dbReference type="InterPro" id="IPR036047">
    <property type="entry name" value="F-box-like_dom_sf"/>
</dbReference>
<proteinExistence type="predicted"/>
<gene>
    <name evidence="2" type="ORF">QYE76_059643</name>
</gene>
<feature type="domain" description="F-box protein AT5G49610-like beta-propeller" evidence="1">
    <location>
        <begin position="138"/>
        <end position="410"/>
    </location>
</feature>
<dbReference type="PANTHER" id="PTHR33207">
    <property type="entry name" value="F-BOX DOMAIN CONTAINING PROTEIN-RELATED"/>
    <property type="match status" value="1"/>
</dbReference>
<dbReference type="Pfam" id="PF23635">
    <property type="entry name" value="Beta-prop_AT5G49610-like"/>
    <property type="match status" value="1"/>
</dbReference>
<dbReference type="InterPro" id="IPR056594">
    <property type="entry name" value="AT5G49610-like_b-prop"/>
</dbReference>
<name>A0AAD8W3I1_LOLMU</name>
<comment type="caution">
    <text evidence="2">The sequence shown here is derived from an EMBL/GenBank/DDBJ whole genome shotgun (WGS) entry which is preliminary data.</text>
</comment>
<dbReference type="InterPro" id="IPR011043">
    <property type="entry name" value="Gal_Oxase/kelch_b-propeller"/>
</dbReference>
<evidence type="ECO:0000313" key="3">
    <source>
        <dbReference type="Proteomes" id="UP001231189"/>
    </source>
</evidence>